<dbReference type="Gene3D" id="3.30.300.30">
    <property type="match status" value="1"/>
</dbReference>
<dbReference type="NCBIfam" id="TIGR01733">
    <property type="entry name" value="AA-adenyl-dom"/>
    <property type="match status" value="1"/>
</dbReference>
<dbReference type="InterPro" id="IPR025110">
    <property type="entry name" value="AMP-bd_C"/>
</dbReference>
<dbReference type="EMBL" id="JAIVFQ010000034">
    <property type="protein sequence ID" value="MCC5601611.1"/>
    <property type="molecule type" value="Genomic_DNA"/>
</dbReference>
<dbReference type="Pfam" id="PF00668">
    <property type="entry name" value="Condensation"/>
    <property type="match status" value="1"/>
</dbReference>
<name>A0ABS8IC39_9NOSO</name>
<dbReference type="RefSeq" id="WP_229486623.1">
    <property type="nucleotide sequence ID" value="NZ_JAIVFQ010000034.1"/>
</dbReference>
<comment type="caution">
    <text evidence="3">The sequence shown here is derived from an EMBL/GenBank/DDBJ whole genome shotgun (WGS) entry which is preliminary data.</text>
</comment>
<dbReference type="Gene3D" id="3.30.559.30">
    <property type="entry name" value="Nonribosomal peptide synthetase, condensation domain"/>
    <property type="match status" value="1"/>
</dbReference>
<dbReference type="PROSITE" id="PS00455">
    <property type="entry name" value="AMP_BINDING"/>
    <property type="match status" value="1"/>
</dbReference>
<dbReference type="InterPro" id="IPR023213">
    <property type="entry name" value="CAT-like_dom_sf"/>
</dbReference>
<proteinExistence type="predicted"/>
<dbReference type="SUPFAM" id="SSF52777">
    <property type="entry name" value="CoA-dependent acyltransferases"/>
    <property type="match status" value="2"/>
</dbReference>
<dbReference type="SUPFAM" id="SSF56801">
    <property type="entry name" value="Acetyl-CoA synthetase-like"/>
    <property type="match status" value="1"/>
</dbReference>
<dbReference type="Proteomes" id="UP001199525">
    <property type="component" value="Unassembled WGS sequence"/>
</dbReference>
<dbReference type="CDD" id="cd12116">
    <property type="entry name" value="A_NRPS_Ta1_like"/>
    <property type="match status" value="1"/>
</dbReference>
<dbReference type="Pfam" id="PF00550">
    <property type="entry name" value="PP-binding"/>
    <property type="match status" value="1"/>
</dbReference>
<dbReference type="InterPro" id="IPR001242">
    <property type="entry name" value="Condensation_dom"/>
</dbReference>
<protein>
    <submittedName>
        <fullName evidence="3">Amino acid adenylation domain-containing protein</fullName>
    </submittedName>
</protein>
<organism evidence="3 4">
    <name type="scientific">Nostoc favosum CHAB5714</name>
    <dbReference type="NCBI Taxonomy" id="2780399"/>
    <lineage>
        <taxon>Bacteria</taxon>
        <taxon>Bacillati</taxon>
        <taxon>Cyanobacteriota</taxon>
        <taxon>Cyanophyceae</taxon>
        <taxon>Nostocales</taxon>
        <taxon>Nostocaceae</taxon>
        <taxon>Nostoc</taxon>
        <taxon>Nostoc favosum</taxon>
    </lineage>
</organism>
<dbReference type="PROSITE" id="PS50075">
    <property type="entry name" value="CARRIER"/>
    <property type="match status" value="1"/>
</dbReference>
<dbReference type="InterPro" id="IPR010071">
    <property type="entry name" value="AA_adenyl_dom"/>
</dbReference>
<dbReference type="PANTHER" id="PTHR45527:SF14">
    <property type="entry name" value="PLIPASTATIN SYNTHASE SUBUNIT B"/>
    <property type="match status" value="1"/>
</dbReference>
<dbReference type="Gene3D" id="3.30.559.10">
    <property type="entry name" value="Chloramphenicol acetyltransferase-like domain"/>
    <property type="match status" value="1"/>
</dbReference>
<feature type="domain" description="Carrier" evidence="2">
    <location>
        <begin position="1007"/>
        <end position="1081"/>
    </location>
</feature>
<evidence type="ECO:0000259" key="2">
    <source>
        <dbReference type="PROSITE" id="PS50075"/>
    </source>
</evidence>
<dbReference type="Gene3D" id="3.40.50.980">
    <property type="match status" value="2"/>
</dbReference>
<sequence length="1128" mass="126356">MDNTKDKLLQRRSKLSSTQRSLLEKRLRGEVESQLEVIPKRSQISPAPLSFAQQRLWFLHQLDPDNPYYSELACVQLLGALNVDALEKSFNEIVQRHEALRTSFEIVEEQAVQVIHPAVTVKLPVVKLDLMPEVERQAQIEQLTTEIAQKPFDLTTVPLLQVVLLQIDVEEYLLVFAIHHIVVDGWSIGVLIRELVVLYEAFSTNKISPLPEQPIQYADFGIWQRQWLQGELQKTQLDYWKQQLAGAATLALPTDRPRPPVQSFRGAVASFELSASLTDMLRDLSNAEGVTLFMTLLAAFQALLYRYTEQEDICVGSPVANRNQGQIQGLIGFFVNTLVLRTHLGGNPSFLELLNRVRQVCVGAYAHADIPFEQLVEELQPDRNLSQMPLFQVMFAWQEDTQKQLTLPDLTLNWLPTHTQTARFDLTLHIVDASELRGLLEYNTDLFDAETITRIIEHFRTLLQGIVANPQAKLSDLPILTTDELNQQLLEWNNTEVEYPQQQCIHQLFEAQVERTPDAIAVVFEDEQLTYWELNARANQLAHYLQQLGVKPEVLVGICVERSLDMVIGLLAILKAGGAYIPLDPSYPQERIVCILEDTQAPVLLTQASFVETIPQHKAQVICLDTDWQSIAQQSKENLFSELSINNLAYVIYTSGSTGKPKGVQIPHSTLSNFLYSMRQTPGLTEEDTLLALTTISFDIAALELFLPIIVGARLVVASREIASDGTQLSAKLIDSKATVMQATPATWQLLLTAGWSGNHQLKILCGGEALPGHLANQLLHRCASLWNMYGPTETTIWSAASQIKTDGKIVPISHPIANTQLYILDQYSQLVPIGVAGELHIGGDGVARGYFKRPDLTAEKFIPNPFSKETTRLYKTGDLARYLPNGEIEYIGRIDNQVKVRGFRIELGEIETLITQDARVQETVVVVRSDSADSQRLVAYIVPQKDQTLTITELRSFLKSKLPNYMVPTAFVILETLPLTPNGKVNRKALPAPDTARPELDKELVPPRNSVEAKLTEIWTEVLGVKQVGILDNFFELGGDSILGIVVITRANKAGLQLTVKQLFQHQTVADLAPVAVIRKVNKAEQGLITDLVSLTPIQFDFPEADLNQQDLERFLGKINSRSNKIK</sequence>
<dbReference type="Gene3D" id="2.30.38.10">
    <property type="entry name" value="Luciferase, Domain 3"/>
    <property type="match status" value="1"/>
</dbReference>
<dbReference type="InterPro" id="IPR020845">
    <property type="entry name" value="AMP-binding_CS"/>
</dbReference>
<dbReference type="InterPro" id="IPR036736">
    <property type="entry name" value="ACP-like_sf"/>
</dbReference>
<dbReference type="CDD" id="cd19531">
    <property type="entry name" value="LCL_NRPS-like"/>
    <property type="match status" value="1"/>
</dbReference>
<reference evidence="3 4" key="1">
    <citation type="journal article" date="2021" name="Microorganisms">
        <title>Genome Evolution of Filamentous Cyanobacterium Nostoc Species: From Facultative Symbiosis to Free Living.</title>
        <authorList>
            <person name="Huo D."/>
            <person name="Li H."/>
            <person name="Cai F."/>
            <person name="Guo X."/>
            <person name="Qiao Z."/>
            <person name="Wang W."/>
            <person name="Yu G."/>
            <person name="Li R."/>
        </authorList>
    </citation>
    <scope>NUCLEOTIDE SEQUENCE [LARGE SCALE GENOMIC DNA]</scope>
    <source>
        <strain evidence="3 4">CHAB 5714</strain>
    </source>
</reference>
<dbReference type="InterPro" id="IPR000873">
    <property type="entry name" value="AMP-dep_synth/lig_dom"/>
</dbReference>
<dbReference type="InterPro" id="IPR045851">
    <property type="entry name" value="AMP-bd_C_sf"/>
</dbReference>
<evidence type="ECO:0000256" key="1">
    <source>
        <dbReference type="ARBA" id="ARBA00001957"/>
    </source>
</evidence>
<accession>A0ABS8IC39</accession>
<dbReference type="Pfam" id="PF00501">
    <property type="entry name" value="AMP-binding"/>
    <property type="match status" value="1"/>
</dbReference>
<dbReference type="SUPFAM" id="SSF47336">
    <property type="entry name" value="ACP-like"/>
    <property type="match status" value="1"/>
</dbReference>
<evidence type="ECO:0000313" key="3">
    <source>
        <dbReference type="EMBL" id="MCC5601611.1"/>
    </source>
</evidence>
<dbReference type="Gene3D" id="1.10.1200.10">
    <property type="entry name" value="ACP-like"/>
    <property type="match status" value="1"/>
</dbReference>
<evidence type="ECO:0000313" key="4">
    <source>
        <dbReference type="Proteomes" id="UP001199525"/>
    </source>
</evidence>
<keyword evidence="4" id="KW-1185">Reference proteome</keyword>
<dbReference type="InterPro" id="IPR009081">
    <property type="entry name" value="PP-bd_ACP"/>
</dbReference>
<gene>
    <name evidence="3" type="ORF">LC586_20990</name>
</gene>
<dbReference type="PANTHER" id="PTHR45527">
    <property type="entry name" value="NONRIBOSOMAL PEPTIDE SYNTHETASE"/>
    <property type="match status" value="1"/>
</dbReference>
<dbReference type="Pfam" id="PF13193">
    <property type="entry name" value="AMP-binding_C"/>
    <property type="match status" value="1"/>
</dbReference>
<comment type="cofactor">
    <cofactor evidence="1">
        <name>pantetheine 4'-phosphate</name>
        <dbReference type="ChEBI" id="CHEBI:47942"/>
    </cofactor>
</comment>